<dbReference type="InterPro" id="IPR003528">
    <property type="entry name" value="Long_hematopoietin_rcpt_CS"/>
</dbReference>
<dbReference type="InterPro" id="IPR003961">
    <property type="entry name" value="FN3_dom"/>
</dbReference>
<evidence type="ECO:0000256" key="2">
    <source>
        <dbReference type="ARBA" id="ARBA00007885"/>
    </source>
</evidence>
<evidence type="ECO:0000256" key="13">
    <source>
        <dbReference type="ARBA" id="ARBA00023180"/>
    </source>
</evidence>
<evidence type="ECO:0000256" key="4">
    <source>
        <dbReference type="ARBA" id="ARBA00022475"/>
    </source>
</evidence>
<dbReference type="CDD" id="cd00063">
    <property type="entry name" value="FN3"/>
    <property type="match status" value="1"/>
</dbReference>
<keyword evidence="9 18" id="KW-1133">Transmembrane helix</keyword>
<dbReference type="PROSITE" id="PS50853">
    <property type="entry name" value="FN3"/>
    <property type="match status" value="1"/>
</dbReference>
<reference evidence="21" key="1">
    <citation type="submission" date="2025-08" db="UniProtKB">
        <authorList>
            <consortium name="Ensembl"/>
        </authorList>
    </citation>
    <scope>IDENTIFICATION</scope>
</reference>
<keyword evidence="4" id="KW-1003">Cell membrane</keyword>
<dbReference type="InterPro" id="IPR013783">
    <property type="entry name" value="Ig-like_fold"/>
</dbReference>
<dbReference type="Pfam" id="PF00041">
    <property type="entry name" value="fn3"/>
    <property type="match status" value="1"/>
</dbReference>
<evidence type="ECO:0000256" key="1">
    <source>
        <dbReference type="ARBA" id="ARBA00004251"/>
    </source>
</evidence>
<evidence type="ECO:0000256" key="12">
    <source>
        <dbReference type="ARBA" id="ARBA00023170"/>
    </source>
</evidence>
<keyword evidence="5" id="KW-1017">Isopeptide bond</keyword>
<keyword evidence="11 16" id="KW-1015">Disulfide bond</keyword>
<keyword evidence="13" id="KW-0325">Glycoprotein</keyword>
<evidence type="ECO:0000256" key="19">
    <source>
        <dbReference type="SAM" id="SignalP"/>
    </source>
</evidence>
<dbReference type="PANTHER" id="PTHR23037:SF28">
    <property type="entry name" value="ERYTHROPOIETIN RECEPTOR"/>
    <property type="match status" value="1"/>
</dbReference>
<evidence type="ECO:0000256" key="18">
    <source>
        <dbReference type="SAM" id="Phobius"/>
    </source>
</evidence>
<organism evidence="21 22">
    <name type="scientific">Neogobius melanostomus</name>
    <name type="common">round goby</name>
    <dbReference type="NCBI Taxonomy" id="47308"/>
    <lineage>
        <taxon>Eukaryota</taxon>
        <taxon>Metazoa</taxon>
        <taxon>Chordata</taxon>
        <taxon>Craniata</taxon>
        <taxon>Vertebrata</taxon>
        <taxon>Euteleostomi</taxon>
        <taxon>Actinopterygii</taxon>
        <taxon>Neopterygii</taxon>
        <taxon>Teleostei</taxon>
        <taxon>Neoteleostei</taxon>
        <taxon>Acanthomorphata</taxon>
        <taxon>Gobiaria</taxon>
        <taxon>Gobiiformes</taxon>
        <taxon>Gobioidei</taxon>
        <taxon>Gobiidae</taxon>
        <taxon>Benthophilinae</taxon>
        <taxon>Neogobiini</taxon>
        <taxon>Neogobius</taxon>
    </lineage>
</organism>
<feature type="signal peptide" evidence="19">
    <location>
        <begin position="1"/>
        <end position="27"/>
    </location>
</feature>
<comment type="subcellular location">
    <subcellularLocation>
        <location evidence="1">Cell membrane</location>
        <topology evidence="1">Single-pass type I membrane protein</topology>
    </subcellularLocation>
</comment>
<dbReference type="SUPFAM" id="SSF49265">
    <property type="entry name" value="Fibronectin type III"/>
    <property type="match status" value="2"/>
</dbReference>
<dbReference type="Gene3D" id="2.60.40.10">
    <property type="entry name" value="Immunoglobulins"/>
    <property type="match status" value="2"/>
</dbReference>
<accession>A0A8C6TKD1</accession>
<evidence type="ECO:0000313" key="21">
    <source>
        <dbReference type="Ensembl" id="ENSNMLP00000021417.1"/>
    </source>
</evidence>
<dbReference type="Proteomes" id="UP000694523">
    <property type="component" value="Unplaced"/>
</dbReference>
<keyword evidence="10 18" id="KW-0472">Membrane</keyword>
<feature type="domain" description="Fibronectin type-III" evidence="20">
    <location>
        <begin position="139"/>
        <end position="238"/>
    </location>
</feature>
<dbReference type="PROSITE" id="PS01352">
    <property type="entry name" value="HEMATOPO_REC_L_F1"/>
    <property type="match status" value="1"/>
</dbReference>
<evidence type="ECO:0000256" key="7">
    <source>
        <dbReference type="ARBA" id="ARBA00022729"/>
    </source>
</evidence>
<evidence type="ECO:0000256" key="8">
    <source>
        <dbReference type="ARBA" id="ARBA00022843"/>
    </source>
</evidence>
<comment type="subunit">
    <text evidence="15">Forms homodimers on EPO stimulation. The tyrosine-phosphorylated form interacts with several SH2 domain-containing proteins including LYN, the adapter protein SH2B2, PTPN6, PTPN11, JAK2, PI3 kinases, STAT5A/B, SOCS3, CRKL. Interacts with INPP5D/SHIP1. SH2B2 binding inhibits the JAK-STAT signaling. Interacts with RHEX; this interaction occurs in a erythropoietin (EPO)-dependent manner. Interacts with ATXN2L.</text>
</comment>
<sequence length="525" mass="59933">MTCDYLRRLLAVHLIVLCTAGVAVVRGARDFEKKVSMMLHEVSENPKCFAEGRKDLTCFWEDEERTSSVDQYSFIYTYKNERSSKCPLKAFHLTSGKKLYVCRLNQTQMFVQMDIQVKREGRPIHNRSLQIELTFLLDPPTNLTVRNAAQPGQVNVSWIPPPLKYMDDSMMYEIIFSPVDSLIKHEVEVARATSELVLRGLQPATKYKVQVRVKLDGISYSGYWSAWSDPVFIDTPPAVLDPLIISLSVIISCIFLVLSLTMLASHRRYLIKKVWPIIPTPESKFQGLFNIYGGDFKEWMGHTSGDLWQSPNLFYAEESPSSLEVLSELPVNPLLQVPPLPPKGLRMTQGKVSQDVKTNVDMGLSLERGDQSEDWTTKSHDHWLMERLQEIQQQPIPYSQESQDTYVSLSHNTNSEGKQQDAIPEENVPLEVLFTSRKTSESHSDLGSGSGQLSSQSSFEYSNQDWAPKPPAYTYMAVADSGVSMDYSPMSRSEDRVPVFTHEYKNDMFLRRAFLTRQQHIQDNY</sequence>
<keyword evidence="7 19" id="KW-0732">Signal</keyword>
<keyword evidence="6 18" id="KW-0812">Transmembrane</keyword>
<feature type="compositionally biased region" description="Low complexity" evidence="17">
    <location>
        <begin position="445"/>
        <end position="457"/>
    </location>
</feature>
<evidence type="ECO:0000256" key="10">
    <source>
        <dbReference type="ARBA" id="ARBA00023136"/>
    </source>
</evidence>
<feature type="disulfide bond" evidence="16">
    <location>
        <begin position="48"/>
        <end position="58"/>
    </location>
</feature>
<evidence type="ECO:0000256" key="6">
    <source>
        <dbReference type="ARBA" id="ARBA00022692"/>
    </source>
</evidence>
<evidence type="ECO:0000256" key="14">
    <source>
        <dbReference type="ARBA" id="ARBA00045148"/>
    </source>
</evidence>
<proteinExistence type="inferred from homology"/>
<evidence type="ECO:0000313" key="22">
    <source>
        <dbReference type="Proteomes" id="UP000694523"/>
    </source>
</evidence>
<evidence type="ECO:0000256" key="5">
    <source>
        <dbReference type="ARBA" id="ARBA00022499"/>
    </source>
</evidence>
<name>A0A8C6TKD1_9GOBI</name>
<comment type="function">
    <text evidence="14">Receptor for erythropoietin, which mediates erythropoietin-induced erythroblast proliferation and differentiation. Upon EPO stimulation, EPOR dimerizes triggering the JAK2/STAT5 signaling cascade. In some cell types, can also activate STAT1 and STAT3. May also activate the LYN tyrosine kinase.</text>
</comment>
<feature type="compositionally biased region" description="Polar residues" evidence="17">
    <location>
        <begin position="400"/>
        <end position="417"/>
    </location>
</feature>
<dbReference type="PIRSF" id="PIRSF001959">
    <property type="entry name" value="EPO_receptor"/>
    <property type="match status" value="1"/>
</dbReference>
<reference evidence="21" key="2">
    <citation type="submission" date="2025-09" db="UniProtKB">
        <authorList>
            <consortium name="Ensembl"/>
        </authorList>
    </citation>
    <scope>IDENTIFICATION</scope>
</reference>
<comment type="similarity">
    <text evidence="2">Belongs to the type I cytokine receptor family. Type 1 subfamily.</text>
</comment>
<feature type="transmembrane region" description="Helical" evidence="18">
    <location>
        <begin position="243"/>
        <end position="263"/>
    </location>
</feature>
<evidence type="ECO:0000256" key="15">
    <source>
        <dbReference type="ARBA" id="ARBA00046789"/>
    </source>
</evidence>
<feature type="chain" id="PRO_5034796396" description="Erythropoietin receptor" evidence="19">
    <location>
        <begin position="28"/>
        <end position="525"/>
    </location>
</feature>
<dbReference type="SMART" id="SM00060">
    <property type="entry name" value="FN3"/>
    <property type="match status" value="1"/>
</dbReference>
<dbReference type="Pfam" id="PF09067">
    <property type="entry name" value="EpoR_lig-bind"/>
    <property type="match status" value="1"/>
</dbReference>
<evidence type="ECO:0000259" key="20">
    <source>
        <dbReference type="PROSITE" id="PS50853"/>
    </source>
</evidence>
<dbReference type="InterPro" id="IPR015152">
    <property type="entry name" value="Growth/epo_recpt_lig-bind"/>
</dbReference>
<feature type="disulfide bond" evidence="16">
    <location>
        <begin position="86"/>
        <end position="102"/>
    </location>
</feature>
<evidence type="ECO:0000256" key="3">
    <source>
        <dbReference type="ARBA" id="ARBA00018355"/>
    </source>
</evidence>
<dbReference type="InterPro" id="IPR009167">
    <property type="entry name" value="Erythropoietin_rcpt"/>
</dbReference>
<keyword evidence="22" id="KW-1185">Reference proteome</keyword>
<evidence type="ECO:0000256" key="9">
    <source>
        <dbReference type="ARBA" id="ARBA00022989"/>
    </source>
</evidence>
<dbReference type="InterPro" id="IPR036116">
    <property type="entry name" value="FN3_sf"/>
</dbReference>
<dbReference type="Ensembl" id="ENSNMLT00000024012.1">
    <property type="protein sequence ID" value="ENSNMLP00000021417.1"/>
    <property type="gene ID" value="ENSNMLG00000013903.1"/>
</dbReference>
<dbReference type="GO" id="GO:0009897">
    <property type="term" value="C:external side of plasma membrane"/>
    <property type="evidence" value="ECO:0007669"/>
    <property type="project" value="TreeGrafter"/>
</dbReference>
<evidence type="ECO:0000256" key="11">
    <source>
        <dbReference type="ARBA" id="ARBA00023157"/>
    </source>
</evidence>
<keyword evidence="8" id="KW-0832">Ubl conjugation</keyword>
<feature type="region of interest" description="Disordered" evidence="17">
    <location>
        <begin position="400"/>
        <end position="457"/>
    </location>
</feature>
<evidence type="ECO:0000256" key="16">
    <source>
        <dbReference type="PIRSR" id="PIRSR001959-2"/>
    </source>
</evidence>
<evidence type="ECO:0000256" key="17">
    <source>
        <dbReference type="SAM" id="MobiDB-lite"/>
    </source>
</evidence>
<keyword evidence="12" id="KW-0675">Receptor</keyword>
<dbReference type="AlphaFoldDB" id="A0A8C6TKD1"/>
<dbReference type="PANTHER" id="PTHR23037">
    <property type="entry name" value="CYTOKINE RECEPTOR"/>
    <property type="match status" value="1"/>
</dbReference>
<dbReference type="GO" id="GO:0004896">
    <property type="term" value="F:cytokine receptor activity"/>
    <property type="evidence" value="ECO:0007669"/>
    <property type="project" value="InterPro"/>
</dbReference>
<protein>
    <recommendedName>
        <fullName evidence="3">Erythropoietin receptor</fullName>
    </recommendedName>
</protein>